<evidence type="ECO:0000313" key="2">
    <source>
        <dbReference type="Proteomes" id="UP000026900"/>
    </source>
</evidence>
<protein>
    <submittedName>
        <fullName evidence="1">Uncharacterized protein</fullName>
    </submittedName>
</protein>
<sequence>MTNETITETTKLDRVKQILTYGDMKILGIHYTNAYFAKNHITRSFYIKELTKIESDRIDIGFFLRLPYNDFPALEYTLNMFEISGKGDVMGYIAEGDMLDKPHLEEKITSHMSLFTADMFVSLENPNVVIKPHTINKYKVYEVKIKDTMFIDELNIDQEITLIIGDANFNSVIGLLSTGEPTIKDVKVFLDLLSSKNVTGKAFTGMMIDTPTTLVTMEPRTEMMSIRKRVGTAGYNIESEDSTASITGLFLDGVNKIVVDTDGITNEKYIELNNDELDTSITLYFEV</sequence>
<reference evidence="2" key="1">
    <citation type="submission" date="2014-09" db="EMBL/GenBank/DDBJ databases">
        <authorList>
            <person name="Sauder A.B."/>
            <person name="McKenzie Q.R."/>
            <person name="Temple L.M."/>
            <person name="Alexis B.K."/>
            <person name="Al-Atrache Z."/>
            <person name="Lewis L.O."/>
            <person name="Loesser-Casey K.E."/>
            <person name="Mitchell K.J."/>
        </authorList>
    </citation>
    <scope>NUCLEOTIDE SEQUENCE [LARGE SCALE GENOMIC DNA]</scope>
</reference>
<dbReference type="GeneID" id="19526207"/>
<keyword evidence="2" id="KW-1185">Reference proteome</keyword>
<organism evidence="1 2">
    <name type="scientific">Bacillus phage Hakuna</name>
    <dbReference type="NCBI Taxonomy" id="1486659"/>
    <lineage>
        <taxon>Viruses</taxon>
        <taxon>Duplodnaviria</taxon>
        <taxon>Heunggongvirae</taxon>
        <taxon>Uroviricota</taxon>
        <taxon>Caudoviricetes</taxon>
        <taxon>Herelleviridae</taxon>
        <taxon>Bastillevirinae</taxon>
        <taxon>Wphvirus</taxon>
        <taxon>Wphvirus hakuna</taxon>
    </lineage>
</organism>
<dbReference type="RefSeq" id="YP_009036656.1">
    <property type="nucleotide sequence ID" value="NC_024213.1"/>
</dbReference>
<accession>A0A024B1B2</accession>
<name>A0A024B1B2_9CAUD</name>
<dbReference type="Proteomes" id="UP000026900">
    <property type="component" value="Segment"/>
</dbReference>
<dbReference type="EMBL" id="KJ489399">
    <property type="protein sequence ID" value="AHZ10225.1"/>
    <property type="molecule type" value="Genomic_DNA"/>
</dbReference>
<evidence type="ECO:0000313" key="1">
    <source>
        <dbReference type="EMBL" id="AHZ10225.1"/>
    </source>
</evidence>
<dbReference type="KEGG" id="vg:19526207"/>
<proteinExistence type="predicted"/>